<comment type="cofactor">
    <cofactor evidence="1 9">
        <name>pyridoxal 5'-phosphate</name>
        <dbReference type="ChEBI" id="CHEBI:597326"/>
    </cofactor>
</comment>
<feature type="binding site" evidence="9">
    <location>
        <begin position="313"/>
        <end position="314"/>
    </location>
    <ligand>
        <name>pyridoxal 5'-phosphate</name>
        <dbReference type="ChEBI" id="CHEBI:597326"/>
    </ligand>
</feature>
<keyword evidence="9" id="KW-0963">Cytoplasm</keyword>
<dbReference type="InterPro" id="IPR015424">
    <property type="entry name" value="PyrdxlP-dep_Trfase"/>
</dbReference>
<evidence type="ECO:0000256" key="9">
    <source>
        <dbReference type="HAMAP-Rule" id="MF_00834"/>
    </source>
</evidence>
<evidence type="ECO:0000256" key="7">
    <source>
        <dbReference type="ARBA" id="ARBA00022898"/>
    </source>
</evidence>
<evidence type="ECO:0000256" key="5">
    <source>
        <dbReference type="ARBA" id="ARBA00022691"/>
    </source>
</evidence>
<dbReference type="Gene3D" id="3.90.1150.10">
    <property type="entry name" value="Aspartate Aminotransferase, domain 1"/>
    <property type="match status" value="1"/>
</dbReference>
<feature type="site" description="Participates in the substrate recognition with KAPA and in a stacking interaction with the adenine ring of SAM" evidence="9">
    <location>
        <position position="28"/>
    </location>
</feature>
<dbReference type="NCBIfam" id="NF004624">
    <property type="entry name" value="PRK05964.1"/>
    <property type="match status" value="1"/>
</dbReference>
<dbReference type="InterPro" id="IPR005814">
    <property type="entry name" value="Aminotrans_3"/>
</dbReference>
<comment type="subcellular location">
    <subcellularLocation>
        <location evidence="9">Cytoplasm</location>
    </subcellularLocation>
</comment>
<keyword evidence="6 9" id="KW-0093">Biotin biosynthesis</keyword>
<dbReference type="GO" id="GO:0005737">
    <property type="term" value="C:cytoplasm"/>
    <property type="evidence" value="ECO:0007669"/>
    <property type="project" value="UniProtKB-SubCell"/>
</dbReference>
<keyword evidence="3 9" id="KW-0032">Aminotransferase</keyword>
<comment type="similarity">
    <text evidence="9">Belongs to the class-III pyridoxal-phosphate-dependent aminotransferase family. BioA subfamily.</text>
</comment>
<name>A0A919E7S5_9PROT</name>
<evidence type="ECO:0000256" key="4">
    <source>
        <dbReference type="ARBA" id="ARBA00022679"/>
    </source>
</evidence>
<dbReference type="PANTHER" id="PTHR42684">
    <property type="entry name" value="ADENOSYLMETHIONINE-8-AMINO-7-OXONONANOATE AMINOTRANSFERASE"/>
    <property type="match status" value="1"/>
</dbReference>
<evidence type="ECO:0000256" key="6">
    <source>
        <dbReference type="ARBA" id="ARBA00022756"/>
    </source>
</evidence>
<evidence type="ECO:0000256" key="3">
    <source>
        <dbReference type="ARBA" id="ARBA00022576"/>
    </source>
</evidence>
<protein>
    <recommendedName>
        <fullName evidence="9">Adenosylmethionine-8-amino-7-oxononanoate aminotransferase</fullName>
        <ecNumber evidence="9">2.6.1.62</ecNumber>
    </recommendedName>
    <alternativeName>
        <fullName evidence="9">7,8-diamino-pelargonic acid aminotransferase</fullName>
        <shortName evidence="9">DAPA AT</shortName>
        <shortName evidence="9">DAPA aminotransferase</shortName>
    </alternativeName>
    <alternativeName>
        <fullName evidence="9">7,8-diaminononanoate synthase</fullName>
        <shortName evidence="9">DANS</shortName>
    </alternativeName>
    <alternativeName>
        <fullName evidence="9">Diaminopelargonic acid synthase</fullName>
    </alternativeName>
</protein>
<dbReference type="PIRSF" id="PIRSF000521">
    <property type="entry name" value="Transaminase_4ab_Lys_Orn"/>
    <property type="match status" value="1"/>
</dbReference>
<dbReference type="InterPro" id="IPR015422">
    <property type="entry name" value="PyrdxlP-dep_Trfase_small"/>
</dbReference>
<feature type="modified residue" description="N6-(pyridoxal phosphate)lysine" evidence="9">
    <location>
        <position position="278"/>
    </location>
</feature>
<sequence length="429" mass="46953">MSETRKTIQPSDTPDWFEKGLDHIWLPYTQMKTMVPPVGVAGTSGTRIQLEDGRELIDGIASWWAAVHGYNHPVILEAMRAQLDTMPHVMLGGLVHEPVMRLSTRLASLLPGDLNRCFIAESGSVSVEVAMKMCAQYFLNRGEPRTKFVHFRGGYHGDTLGTMGICDPEEGMHHIFGGMIPQNLLADLPRTAEEAEKFADFLIANKSDIAAVITEPLVQGAGGMLFHSPDTLRWIRKACDDAGVLLILDEIFTGLGRTGTMFALDQAGIIPDVVTLSKALSGGVTPLSVAIARDEIFAGFYSDNPEHALMHGPTYMGHALGCAAANASLDLFEKEDRLGAARWIGEQMAVELAPCSNLPCVADIRTLGAIGVVEIKDPSIIPHLKKRFIEKGVWIRPFRNIVYLTPALTIQRTDLSKLTHTIFSCLKEI</sequence>
<accession>A0A919E7S5</accession>
<dbReference type="PROSITE" id="PS00600">
    <property type="entry name" value="AA_TRANSFER_CLASS_3"/>
    <property type="match status" value="1"/>
</dbReference>
<dbReference type="EMBL" id="BNCI01000002">
    <property type="protein sequence ID" value="GHF22860.1"/>
    <property type="molecule type" value="Genomic_DNA"/>
</dbReference>
<dbReference type="Proteomes" id="UP000630923">
    <property type="component" value="Unassembled WGS sequence"/>
</dbReference>
<feature type="binding site" evidence="9">
    <location>
        <begin position="123"/>
        <end position="124"/>
    </location>
    <ligand>
        <name>pyridoxal 5'-phosphate</name>
        <dbReference type="ChEBI" id="CHEBI:597326"/>
    </ligand>
</feature>
<comment type="caution">
    <text evidence="10">The sequence shown here is derived from an EMBL/GenBank/DDBJ whole genome shotgun (WGS) entry which is preliminary data.</text>
</comment>
<evidence type="ECO:0000256" key="8">
    <source>
        <dbReference type="ARBA" id="ARBA00048449"/>
    </source>
</evidence>
<evidence type="ECO:0000313" key="10">
    <source>
        <dbReference type="EMBL" id="GHF22860.1"/>
    </source>
</evidence>
<feature type="binding site" evidence="9">
    <location>
        <position position="396"/>
    </location>
    <ligand>
        <name>substrate</name>
    </ligand>
</feature>
<keyword evidence="5 9" id="KW-0949">S-adenosyl-L-methionine</keyword>
<organism evidence="10 11">
    <name type="scientific">Kordiimonas sediminis</name>
    <dbReference type="NCBI Taxonomy" id="1735581"/>
    <lineage>
        <taxon>Bacteria</taxon>
        <taxon>Pseudomonadati</taxon>
        <taxon>Pseudomonadota</taxon>
        <taxon>Alphaproteobacteria</taxon>
        <taxon>Kordiimonadales</taxon>
        <taxon>Kordiimonadaceae</taxon>
        <taxon>Kordiimonas</taxon>
    </lineage>
</organism>
<comment type="subunit">
    <text evidence="9">Homodimer.</text>
</comment>
<dbReference type="NCBIfam" id="TIGR00508">
    <property type="entry name" value="bioA"/>
    <property type="match status" value="1"/>
</dbReference>
<proteinExistence type="inferred from homology"/>
<dbReference type="GO" id="GO:0004015">
    <property type="term" value="F:adenosylmethionine-8-amino-7-oxononanoate transaminase activity"/>
    <property type="evidence" value="ECO:0007669"/>
    <property type="project" value="UniProtKB-UniRule"/>
</dbReference>
<evidence type="ECO:0000256" key="1">
    <source>
        <dbReference type="ARBA" id="ARBA00001933"/>
    </source>
</evidence>
<reference evidence="10" key="2">
    <citation type="submission" date="2020-09" db="EMBL/GenBank/DDBJ databases">
        <authorList>
            <person name="Sun Q."/>
            <person name="Kim S."/>
        </authorList>
    </citation>
    <scope>NUCLEOTIDE SEQUENCE</scope>
    <source>
        <strain evidence="10">KCTC 42590</strain>
    </source>
</reference>
<comment type="function">
    <text evidence="9">Catalyzes the transfer of the alpha-amino group from S-adenosyl-L-methionine (SAM) to 7-keto-8-aminopelargonic acid (KAPA) to form 7,8-diaminopelargonic acid (DAPA). It is the only aminotransferase known to utilize SAM as an amino donor.</text>
</comment>
<feature type="binding site" evidence="9">
    <location>
        <position position="63"/>
    </location>
    <ligand>
        <name>substrate</name>
    </ligand>
</feature>
<reference evidence="10" key="1">
    <citation type="journal article" date="2014" name="Int. J. Syst. Evol. Microbiol.">
        <title>Complete genome sequence of Corynebacterium casei LMG S-19264T (=DSM 44701T), isolated from a smear-ripened cheese.</title>
        <authorList>
            <consortium name="US DOE Joint Genome Institute (JGI-PGF)"/>
            <person name="Walter F."/>
            <person name="Albersmeier A."/>
            <person name="Kalinowski J."/>
            <person name="Ruckert C."/>
        </authorList>
    </citation>
    <scope>NUCLEOTIDE SEQUENCE</scope>
    <source>
        <strain evidence="10">KCTC 42590</strain>
    </source>
</reference>
<comment type="pathway">
    <text evidence="2 9">Cofactor biosynthesis; biotin biosynthesis; 7,8-diaminononanoate from 8-amino-7-oxononanoate (SAM route): step 1/1.</text>
</comment>
<keyword evidence="4 9" id="KW-0808">Transferase</keyword>
<gene>
    <name evidence="9 10" type="primary">bioA</name>
    <name evidence="10" type="ORF">GCM10017044_16550</name>
</gene>
<evidence type="ECO:0000256" key="2">
    <source>
        <dbReference type="ARBA" id="ARBA00005063"/>
    </source>
</evidence>
<keyword evidence="7 9" id="KW-0663">Pyridoxal phosphate</keyword>
<dbReference type="AlphaFoldDB" id="A0A919E7S5"/>
<dbReference type="InterPro" id="IPR005815">
    <property type="entry name" value="BioA"/>
</dbReference>
<dbReference type="PANTHER" id="PTHR42684:SF17">
    <property type="entry name" value="ADENOSYLMETHIONINE-8-AMINO-7-OXONONANOATE AMINOTRANSFERASE"/>
    <property type="match status" value="1"/>
</dbReference>
<dbReference type="Gene3D" id="3.40.640.10">
    <property type="entry name" value="Type I PLP-dependent aspartate aminotransferase-like (Major domain)"/>
    <property type="match status" value="1"/>
</dbReference>
<comment type="catalytic activity">
    <reaction evidence="8 9">
        <text>(8S)-8-amino-7-oxononanoate + S-adenosyl-L-methionine = S-adenosyl-4-methylsulfanyl-2-oxobutanoate + (7R,8S)-7,8-diammoniononanoate</text>
        <dbReference type="Rhea" id="RHEA:16861"/>
        <dbReference type="ChEBI" id="CHEBI:16490"/>
        <dbReference type="ChEBI" id="CHEBI:59789"/>
        <dbReference type="ChEBI" id="CHEBI:149468"/>
        <dbReference type="ChEBI" id="CHEBI:149469"/>
        <dbReference type="EC" id="2.6.1.62"/>
    </reaction>
</comment>
<feature type="binding site" evidence="9">
    <location>
        <position position="312"/>
    </location>
    <ligand>
        <name>substrate</name>
    </ligand>
</feature>
<dbReference type="GO" id="GO:0030170">
    <property type="term" value="F:pyridoxal phosphate binding"/>
    <property type="evidence" value="ECO:0007669"/>
    <property type="project" value="UniProtKB-UniRule"/>
</dbReference>
<feature type="binding site" evidence="9">
    <location>
        <position position="155"/>
    </location>
    <ligand>
        <name>substrate</name>
    </ligand>
</feature>
<dbReference type="Pfam" id="PF00202">
    <property type="entry name" value="Aminotran_3"/>
    <property type="match status" value="1"/>
</dbReference>
<dbReference type="InterPro" id="IPR015421">
    <property type="entry name" value="PyrdxlP-dep_Trfase_major"/>
</dbReference>
<dbReference type="HAMAP" id="MF_00834">
    <property type="entry name" value="BioA"/>
    <property type="match status" value="1"/>
</dbReference>
<dbReference type="GO" id="GO:0009102">
    <property type="term" value="P:biotin biosynthetic process"/>
    <property type="evidence" value="ECO:0007669"/>
    <property type="project" value="UniProtKB-UniRule"/>
</dbReference>
<keyword evidence="11" id="KW-1185">Reference proteome</keyword>
<dbReference type="CDD" id="cd00610">
    <property type="entry name" value="OAT_like"/>
    <property type="match status" value="1"/>
</dbReference>
<evidence type="ECO:0000313" key="11">
    <source>
        <dbReference type="Proteomes" id="UP000630923"/>
    </source>
</evidence>
<dbReference type="RefSeq" id="WP_191251875.1">
    <property type="nucleotide sequence ID" value="NZ_BNCI01000002.1"/>
</dbReference>
<dbReference type="InterPro" id="IPR049704">
    <property type="entry name" value="Aminotrans_3_PPA_site"/>
</dbReference>
<feature type="binding site" evidence="9">
    <location>
        <position position="278"/>
    </location>
    <ligand>
        <name>substrate</name>
    </ligand>
</feature>
<feature type="binding site" evidence="9">
    <location>
        <position position="249"/>
    </location>
    <ligand>
        <name>pyridoxal 5'-phosphate</name>
        <dbReference type="ChEBI" id="CHEBI:597326"/>
    </ligand>
</feature>
<dbReference type="SUPFAM" id="SSF53383">
    <property type="entry name" value="PLP-dependent transferases"/>
    <property type="match status" value="1"/>
</dbReference>
<dbReference type="EC" id="2.6.1.62" evidence="9"/>